<name>A0ABU1GVN2_9GAMM</name>
<protein>
    <submittedName>
        <fullName evidence="1">Type VI secretion system baseplate subunit TssG</fullName>
    </submittedName>
</protein>
<dbReference type="Proteomes" id="UP001269375">
    <property type="component" value="Unassembled WGS sequence"/>
</dbReference>
<gene>
    <name evidence="1" type="primary">tssG</name>
    <name evidence="1" type="ORF">QC825_08440</name>
</gene>
<comment type="caution">
    <text evidence="1">The sequence shown here is derived from an EMBL/GenBank/DDBJ whole genome shotgun (WGS) entry which is preliminary data.</text>
</comment>
<dbReference type="Pfam" id="PF06996">
    <property type="entry name" value="T6SS_TssG"/>
    <property type="match status" value="1"/>
</dbReference>
<dbReference type="PANTHER" id="PTHR35564:SF3">
    <property type="entry name" value="TYPE VI SECRETION SYSTEM BASEPLATE SUBUNIT TSSG"/>
    <property type="match status" value="1"/>
</dbReference>
<evidence type="ECO:0000313" key="2">
    <source>
        <dbReference type="Proteomes" id="UP001269375"/>
    </source>
</evidence>
<evidence type="ECO:0000313" key="1">
    <source>
        <dbReference type="EMBL" id="MDR5896096.1"/>
    </source>
</evidence>
<proteinExistence type="predicted"/>
<dbReference type="EMBL" id="JARWAO010000004">
    <property type="protein sequence ID" value="MDR5896096.1"/>
    <property type="molecule type" value="Genomic_DNA"/>
</dbReference>
<accession>A0ABU1GVN2</accession>
<dbReference type="PANTHER" id="PTHR35564">
    <property type="match status" value="1"/>
</dbReference>
<dbReference type="NCBIfam" id="TIGR03347">
    <property type="entry name" value="VI_chp_1"/>
    <property type="match status" value="1"/>
</dbReference>
<reference evidence="1 2" key="1">
    <citation type="submission" date="2023-04" db="EMBL/GenBank/DDBJ databases">
        <title>A long-awaited taxogenomic arrangement of the family Halomonadaceae.</title>
        <authorList>
            <person name="De La Haba R."/>
            <person name="Chuvochina M."/>
            <person name="Wittouck S."/>
            <person name="Arahal D.R."/>
            <person name="Sanchez-Porro C."/>
            <person name="Hugenholtz P."/>
            <person name="Ventosa A."/>
        </authorList>
    </citation>
    <scope>NUCLEOTIDE SEQUENCE [LARGE SCALE GENOMIC DNA]</scope>
    <source>
        <strain evidence="1 2">DSM 22428</strain>
    </source>
</reference>
<sequence length="342" mass="38766">MGPALRPATADLISEAVLERAPHYSFFQLVELLHRLHGDDLERDALETPTFSRLRFTACGSLGFPASDVRRARRTIALSTGMPCYWVEVNFFGLQGAQSPLPGFYLESLAHEYAHREGALGDFLNFFNHRLLSQLHLMWRKYRYYVRFQDGGQDGFSRAVFSLFGLGDERLRHDSTVNWSKMLAYTGLLAGRSRSPQVVSGIVAHCFDLEEVEIEQFKPRWIEIPPDQRTALGGANAALGISTVAGERVSDIGSKFALCFKNLSLDRFKDFLPNGKDFTALSQLMDMTMREQLAFDLELELKPHEIKPMQLGDGTSCQLGWTTFVNPDTTRPLERVRIQIRR</sequence>
<organism evidence="1 2">
    <name type="scientific">Larsenimonas suaedae</name>
    <dbReference type="NCBI Taxonomy" id="1851019"/>
    <lineage>
        <taxon>Bacteria</taxon>
        <taxon>Pseudomonadati</taxon>
        <taxon>Pseudomonadota</taxon>
        <taxon>Gammaproteobacteria</taxon>
        <taxon>Oceanospirillales</taxon>
        <taxon>Halomonadaceae</taxon>
        <taxon>Larsenimonas</taxon>
    </lineage>
</organism>
<keyword evidence="2" id="KW-1185">Reference proteome</keyword>
<dbReference type="InterPro" id="IPR010732">
    <property type="entry name" value="T6SS_TssG-like"/>
</dbReference>
<dbReference type="RefSeq" id="WP_251594455.1">
    <property type="nucleotide sequence ID" value="NZ_JAMLJI010000004.1"/>
</dbReference>